<reference evidence="1" key="1">
    <citation type="journal article" date="2023" name="Mol. Biol. Evol.">
        <title>Third-Generation Sequencing Reveals the Adaptive Role of the Epigenome in Three Deep-Sea Polychaetes.</title>
        <authorList>
            <person name="Perez M."/>
            <person name="Aroh O."/>
            <person name="Sun Y."/>
            <person name="Lan Y."/>
            <person name="Juniper S.K."/>
            <person name="Young C.R."/>
            <person name="Angers B."/>
            <person name="Qian P.Y."/>
        </authorList>
    </citation>
    <scope>NUCLEOTIDE SEQUENCE</scope>
    <source>
        <strain evidence="1">R07B-5</strain>
    </source>
</reference>
<dbReference type="AlphaFoldDB" id="A0AAD9KMR4"/>
<gene>
    <name evidence="1" type="ORF">NP493_838g03015</name>
</gene>
<sequence length="90" mass="10279">MELSIVGIDDTSERPEKHAHVQIHITVMRIRMENTQFIEVNWLLATTLARKLNQPTSKNHQPVSTTLHTGRRLVDVYAHQNVLISKASVL</sequence>
<comment type="caution">
    <text evidence="1">The sequence shown here is derived from an EMBL/GenBank/DDBJ whole genome shotgun (WGS) entry which is preliminary data.</text>
</comment>
<accession>A0AAD9KMR4</accession>
<proteinExistence type="predicted"/>
<protein>
    <submittedName>
        <fullName evidence="1">Uncharacterized protein</fullName>
    </submittedName>
</protein>
<evidence type="ECO:0000313" key="1">
    <source>
        <dbReference type="EMBL" id="KAK2173984.1"/>
    </source>
</evidence>
<name>A0AAD9KMR4_RIDPI</name>
<organism evidence="1 2">
    <name type="scientific">Ridgeia piscesae</name>
    <name type="common">Tubeworm</name>
    <dbReference type="NCBI Taxonomy" id="27915"/>
    <lineage>
        <taxon>Eukaryota</taxon>
        <taxon>Metazoa</taxon>
        <taxon>Spiralia</taxon>
        <taxon>Lophotrochozoa</taxon>
        <taxon>Annelida</taxon>
        <taxon>Polychaeta</taxon>
        <taxon>Sedentaria</taxon>
        <taxon>Canalipalpata</taxon>
        <taxon>Sabellida</taxon>
        <taxon>Siboglinidae</taxon>
        <taxon>Ridgeia</taxon>
    </lineage>
</organism>
<dbReference type="EMBL" id="JAODUO010000838">
    <property type="protein sequence ID" value="KAK2173984.1"/>
    <property type="molecule type" value="Genomic_DNA"/>
</dbReference>
<evidence type="ECO:0000313" key="2">
    <source>
        <dbReference type="Proteomes" id="UP001209878"/>
    </source>
</evidence>
<dbReference type="Proteomes" id="UP001209878">
    <property type="component" value="Unassembled WGS sequence"/>
</dbReference>
<keyword evidence="2" id="KW-1185">Reference proteome</keyword>